<keyword evidence="1" id="KW-1133">Transmembrane helix</keyword>
<evidence type="ECO:0000256" key="1">
    <source>
        <dbReference type="SAM" id="Phobius"/>
    </source>
</evidence>
<comment type="caution">
    <text evidence="2">The sequence shown here is derived from an EMBL/GenBank/DDBJ whole genome shotgun (WGS) entry which is preliminary data.</text>
</comment>
<protein>
    <submittedName>
        <fullName evidence="2">Uncharacterized protein</fullName>
    </submittedName>
</protein>
<feature type="transmembrane region" description="Helical" evidence="1">
    <location>
        <begin position="94"/>
        <end position="115"/>
    </location>
</feature>
<dbReference type="AlphaFoldDB" id="A0A7W7ISK1"/>
<organism evidence="2 3">
    <name type="scientific">Brevundimonas bullata</name>
    <dbReference type="NCBI Taxonomy" id="13160"/>
    <lineage>
        <taxon>Bacteria</taxon>
        <taxon>Pseudomonadati</taxon>
        <taxon>Pseudomonadota</taxon>
        <taxon>Alphaproteobacteria</taxon>
        <taxon>Caulobacterales</taxon>
        <taxon>Caulobacteraceae</taxon>
        <taxon>Brevundimonas</taxon>
    </lineage>
</organism>
<reference evidence="2 3" key="1">
    <citation type="submission" date="2020-08" db="EMBL/GenBank/DDBJ databases">
        <title>Functional genomics of gut bacteria from endangered species of beetles.</title>
        <authorList>
            <person name="Carlos-Shanley C."/>
        </authorList>
    </citation>
    <scope>NUCLEOTIDE SEQUENCE [LARGE SCALE GENOMIC DNA]</scope>
    <source>
        <strain evidence="2 3">S00123</strain>
    </source>
</reference>
<keyword evidence="1" id="KW-0472">Membrane</keyword>
<dbReference type="RefSeq" id="WP_184273607.1">
    <property type="nucleotide sequence ID" value="NZ_JACHKY010000007.1"/>
</dbReference>
<name>A0A7W7ISK1_9CAUL</name>
<sequence length="173" mass="19902">MTDESNTFREDSLWQRLIHDSQGLLGMVGMGFAWLIALGPLGMLGWQCLTWLQNGYWDRWPISRTLAGFDIYEPETTWGGVQKITHFLFELPTALGLMFLGLAGMMAFGGLLVLIEKYATADVKVSYTRDGRSQSRHYRSVIRNSEEQVVRLLYRDIPDGLWRITQIEWLPRA</sequence>
<dbReference type="Proteomes" id="UP000539957">
    <property type="component" value="Unassembled WGS sequence"/>
</dbReference>
<dbReference type="EMBL" id="JACHKY010000007">
    <property type="protein sequence ID" value="MBB4799749.1"/>
    <property type="molecule type" value="Genomic_DNA"/>
</dbReference>
<keyword evidence="1" id="KW-0812">Transmembrane</keyword>
<evidence type="ECO:0000313" key="3">
    <source>
        <dbReference type="Proteomes" id="UP000539957"/>
    </source>
</evidence>
<keyword evidence="3" id="KW-1185">Reference proteome</keyword>
<feature type="transmembrane region" description="Helical" evidence="1">
    <location>
        <begin position="24"/>
        <end position="46"/>
    </location>
</feature>
<proteinExistence type="predicted"/>
<accession>A0A7W7ISK1</accession>
<gene>
    <name evidence="2" type="ORF">HNP32_003509</name>
</gene>
<evidence type="ECO:0000313" key="2">
    <source>
        <dbReference type="EMBL" id="MBB4799749.1"/>
    </source>
</evidence>